<organism evidence="1 2">
    <name type="scientific">Dallia pectoralis</name>
    <name type="common">Alaska blackfish</name>
    <dbReference type="NCBI Taxonomy" id="75939"/>
    <lineage>
        <taxon>Eukaryota</taxon>
        <taxon>Metazoa</taxon>
        <taxon>Chordata</taxon>
        <taxon>Craniata</taxon>
        <taxon>Vertebrata</taxon>
        <taxon>Euteleostomi</taxon>
        <taxon>Actinopterygii</taxon>
        <taxon>Neopterygii</taxon>
        <taxon>Teleostei</taxon>
        <taxon>Protacanthopterygii</taxon>
        <taxon>Esociformes</taxon>
        <taxon>Umbridae</taxon>
        <taxon>Dallia</taxon>
    </lineage>
</organism>
<proteinExistence type="predicted"/>
<keyword evidence="2" id="KW-1185">Reference proteome</keyword>
<reference evidence="1" key="1">
    <citation type="submission" date="2021-05" db="EMBL/GenBank/DDBJ databases">
        <authorList>
            <person name="Pan Q."/>
            <person name="Jouanno E."/>
            <person name="Zahm M."/>
            <person name="Klopp C."/>
            <person name="Cabau C."/>
            <person name="Louis A."/>
            <person name="Berthelot C."/>
            <person name="Parey E."/>
            <person name="Roest Crollius H."/>
            <person name="Montfort J."/>
            <person name="Robinson-Rechavi M."/>
            <person name="Bouchez O."/>
            <person name="Lampietro C."/>
            <person name="Lopez Roques C."/>
            <person name="Donnadieu C."/>
            <person name="Postlethwait J."/>
            <person name="Bobe J."/>
            <person name="Dillon D."/>
            <person name="Chandos A."/>
            <person name="von Hippel F."/>
            <person name="Guiguen Y."/>
        </authorList>
    </citation>
    <scope>NUCLEOTIDE SEQUENCE</scope>
    <source>
        <strain evidence="1">YG-Jan2019</strain>
    </source>
</reference>
<comment type="caution">
    <text evidence="1">The sequence shown here is derived from an EMBL/GenBank/DDBJ whole genome shotgun (WGS) entry which is preliminary data.</text>
</comment>
<evidence type="ECO:0000313" key="2">
    <source>
        <dbReference type="Proteomes" id="UP001157502"/>
    </source>
</evidence>
<dbReference type="Proteomes" id="UP001157502">
    <property type="component" value="Chromosome 23"/>
</dbReference>
<sequence>MTSEEGFKVTSLKGKVTLITGASSGIGAGTSILFAKLGALLALNGRDMDNLTKVSKQCMDLGAEEPLLVPGDLTNEATVRTTVEQTIAHFGRLDVLINSAGILAMGSIETGDLAQYDKVMDVNVRSVYHLTHLCVPHLIKTKGSIVNVSSVNGQRSFPGVLAYCMSKSAIDQFTRCVALELAPKQVRVNSVCPGVIITDVHRRAGLDEDQYAQFLEKCKQTHALGRPGQVEEVAQAIAFLASDSSSFITGVNLPVDGGRHAMCPR</sequence>
<gene>
    <name evidence="1" type="ORF">DPEC_G00256790</name>
</gene>
<accession>A0ACC2FQM6</accession>
<evidence type="ECO:0000313" key="1">
    <source>
        <dbReference type="EMBL" id="KAJ7993644.1"/>
    </source>
</evidence>
<protein>
    <submittedName>
        <fullName evidence="1">Uncharacterized protein</fullName>
    </submittedName>
</protein>
<name>A0ACC2FQM6_DALPE</name>
<dbReference type="EMBL" id="CM055750">
    <property type="protein sequence ID" value="KAJ7993644.1"/>
    <property type="molecule type" value="Genomic_DNA"/>
</dbReference>